<organism evidence="3">
    <name type="scientific">Rhizophora mucronata</name>
    <name type="common">Asiatic mangrove</name>
    <dbReference type="NCBI Taxonomy" id="61149"/>
    <lineage>
        <taxon>Eukaryota</taxon>
        <taxon>Viridiplantae</taxon>
        <taxon>Streptophyta</taxon>
        <taxon>Embryophyta</taxon>
        <taxon>Tracheophyta</taxon>
        <taxon>Spermatophyta</taxon>
        <taxon>Magnoliopsida</taxon>
        <taxon>eudicotyledons</taxon>
        <taxon>Gunneridae</taxon>
        <taxon>Pentapetalae</taxon>
        <taxon>rosids</taxon>
        <taxon>fabids</taxon>
        <taxon>Malpighiales</taxon>
        <taxon>Rhizophoraceae</taxon>
        <taxon>Rhizophora</taxon>
    </lineage>
</organism>
<evidence type="ECO:0000313" key="3">
    <source>
        <dbReference type="EMBL" id="MBX16948.1"/>
    </source>
</evidence>
<dbReference type="Pfam" id="PF03372">
    <property type="entry name" value="Exo_endo_phos"/>
    <property type="match status" value="1"/>
</dbReference>
<reference evidence="3" key="1">
    <citation type="submission" date="2018-02" db="EMBL/GenBank/DDBJ databases">
        <title>Rhizophora mucronata_Transcriptome.</title>
        <authorList>
            <person name="Meera S.P."/>
            <person name="Sreeshan A."/>
            <person name="Augustine A."/>
        </authorList>
    </citation>
    <scope>NUCLEOTIDE SEQUENCE</scope>
    <source>
        <tissue evidence="3">Leaf</tissue>
    </source>
</reference>
<dbReference type="GO" id="GO:0000175">
    <property type="term" value="F:3'-5'-RNA exonuclease activity"/>
    <property type="evidence" value="ECO:0007669"/>
    <property type="project" value="TreeGrafter"/>
</dbReference>
<protein>
    <submittedName>
        <fullName evidence="3">Uncharacterized protein MANES_01G012100</fullName>
    </submittedName>
</protein>
<dbReference type="PANTHER" id="PTHR12121">
    <property type="entry name" value="CARBON CATABOLITE REPRESSOR PROTEIN 4"/>
    <property type="match status" value="1"/>
</dbReference>
<dbReference type="Gene3D" id="3.60.10.10">
    <property type="entry name" value="Endonuclease/exonuclease/phosphatase"/>
    <property type="match status" value="1"/>
</dbReference>
<dbReference type="SUPFAM" id="SSF56219">
    <property type="entry name" value="DNase I-like"/>
    <property type="match status" value="1"/>
</dbReference>
<feature type="region of interest" description="Disordered" evidence="1">
    <location>
        <begin position="1"/>
        <end position="46"/>
    </location>
</feature>
<dbReference type="InterPro" id="IPR050410">
    <property type="entry name" value="CCR4/nocturin_mRNA_transcr"/>
</dbReference>
<evidence type="ECO:0000256" key="1">
    <source>
        <dbReference type="SAM" id="MobiDB-lite"/>
    </source>
</evidence>
<accession>A0A2P2LG43</accession>
<dbReference type="EMBL" id="GGEC01036464">
    <property type="protein sequence ID" value="MBX16948.1"/>
    <property type="molecule type" value="Transcribed_RNA"/>
</dbReference>
<feature type="domain" description="Endonuclease/exonuclease/phosphatase" evidence="2">
    <location>
        <begin position="118"/>
        <end position="454"/>
    </location>
</feature>
<name>A0A2P2LG43_RHIMU</name>
<dbReference type="AlphaFoldDB" id="A0A2P2LG43"/>
<dbReference type="InterPro" id="IPR036691">
    <property type="entry name" value="Endo/exonu/phosph_ase_sf"/>
</dbReference>
<dbReference type="PANTHER" id="PTHR12121:SF74">
    <property type="entry name" value="CARBON CATABOLITE REPRESSOR PROTEIN 4 HOMOLOG 5"/>
    <property type="match status" value="1"/>
</dbReference>
<dbReference type="InterPro" id="IPR005135">
    <property type="entry name" value="Endo/exonuclease/phosphatase"/>
</dbReference>
<proteinExistence type="predicted"/>
<feature type="compositionally biased region" description="Basic and acidic residues" evidence="1">
    <location>
        <begin position="1"/>
        <end position="10"/>
    </location>
</feature>
<evidence type="ECO:0000259" key="2">
    <source>
        <dbReference type="Pfam" id="PF03372"/>
    </source>
</evidence>
<dbReference type="FunFam" id="3.60.10.10:FF:000080">
    <property type="entry name" value="Carbon catabolite repressor protein 4 homolog 3"/>
    <property type="match status" value="1"/>
</dbReference>
<sequence length="470" mass="53925">MAQINDRRGTAVETSRGAGKSKHNYFDSDQVQYPRRPHKKGQRSVSETVLETLTLQPCRNPPNLPTSNRFQQIQFSSSQRRRRKHQHHGRNSINFEFNRKWVYSSRDVSAYKDRVVVASYNVLGVENVLKHPDLYSKVLPEFLEWDRRKELICKELNHYNAGIVCFQEVDRFNDLDKLLRKDGYRGVYKARTGEACDGCAIFWKHKQFTLLHEETIEFQSFGLRDNVAQLCVLQMSCNQPASKLCQKTSKTMPMQCPSLVIGNIHVLFNPNRGDIKLGQVRLFLENAHKLSQQWGSIPVLLGGDLNSLPQSVIYQFLASSKLDILLHDRRNISGQLEHAPQCRNFGFQNNNVARPFIHRWSEEEIRLATGSEGVTDLQHLLKLSSAYVGVAGNYRSRDSCGEPLATSYHSRFMGTVDYLWHTEKLVPVRVLETLPIDILRRSGGLPNERWGSDHLALVCELAFLDDSSRM</sequence>